<evidence type="ECO:0000256" key="3">
    <source>
        <dbReference type="SAM" id="MobiDB-lite"/>
    </source>
</evidence>
<evidence type="ECO:0000313" key="4">
    <source>
        <dbReference type="EMBL" id="KAK1741896.1"/>
    </source>
</evidence>
<feature type="compositionally biased region" description="Basic and acidic residues" evidence="3">
    <location>
        <begin position="151"/>
        <end position="165"/>
    </location>
</feature>
<evidence type="ECO:0000256" key="1">
    <source>
        <dbReference type="ARBA" id="ARBA00022441"/>
    </source>
</evidence>
<dbReference type="Proteomes" id="UP001224775">
    <property type="component" value="Unassembled WGS sequence"/>
</dbReference>
<dbReference type="PANTHER" id="PTHR46093">
    <property type="entry name" value="ACYL-COA-BINDING DOMAIN-CONTAINING PROTEIN 5"/>
    <property type="match status" value="1"/>
</dbReference>
<organism evidence="4 5">
    <name type="scientific">Skeletonema marinoi</name>
    <dbReference type="NCBI Taxonomy" id="267567"/>
    <lineage>
        <taxon>Eukaryota</taxon>
        <taxon>Sar</taxon>
        <taxon>Stramenopiles</taxon>
        <taxon>Ochrophyta</taxon>
        <taxon>Bacillariophyta</taxon>
        <taxon>Coscinodiscophyceae</taxon>
        <taxon>Thalassiosirophycidae</taxon>
        <taxon>Thalassiosirales</taxon>
        <taxon>Skeletonemataceae</taxon>
        <taxon>Skeletonema</taxon>
        <taxon>Skeletonema marinoi-dohrnii complex</taxon>
    </lineage>
</organism>
<protein>
    <submittedName>
        <fullName evidence="4">Kelch repeat-containing protein</fullName>
    </submittedName>
</protein>
<sequence length="571" mass="62352">MLPPDSSFTLSLGGVEFRLTPEHNNDTANRSINDNNAAEVMSIKSVCNNEVLINLCNFNGTLRIATGSLSGIPVEDVDSPKMQQSTTDDISDENKTPKGQKKLNFFGKKTTANSTIGNNISSSDQPEAETTPAKRNSSTEPQSGKKKQRTSHFDEDIIEETKPEEVDSESAENQDELLTLATLGQTMVDELSRDSFVAESCNSTADIEEESVAKMSTTITKAKDSTNKKEVAPSPRWGQTMTMITDTKFIVYGGQTFDPIDDSAKPLSDLFVYDLLENKWSKPINCDGVARTWHTANFLPQRQLLLCFGGDVEDEKTGKMSSTDQVMVLDCEIMLWYPPTVSGQIPSGRSGHSASVFEDTSELVVFGGVKNGKWLNSASVLDTNRWRWSTIRAIGVAPPHRSYHSSTAIKTDDSTRLVIFGGNDDSKCFNTVHLLERVGNGKFAWSHPKCSGDLPKPRTGHTATLLSDGHTILIYGGWDPNTEDENSDEDLVFGDSFLLDTKTWTWSKGPNPRFGAANQSGKSAATNGGRRRVGHSAVLAPCSSDGLQVLCFGGRLPDNEFANDFQSLSAM</sequence>
<evidence type="ECO:0000256" key="2">
    <source>
        <dbReference type="ARBA" id="ARBA00022737"/>
    </source>
</evidence>
<evidence type="ECO:0000313" key="5">
    <source>
        <dbReference type="Proteomes" id="UP001224775"/>
    </source>
</evidence>
<dbReference type="PANTHER" id="PTHR46093:SF3">
    <property type="entry name" value="ACYL-COA-BINDING DOMAIN-CONTAINING PROTEIN 4"/>
    <property type="match status" value="1"/>
</dbReference>
<dbReference type="EMBL" id="JATAAI010000012">
    <property type="protein sequence ID" value="KAK1741896.1"/>
    <property type="molecule type" value="Genomic_DNA"/>
</dbReference>
<keyword evidence="2" id="KW-0677">Repeat</keyword>
<feature type="compositionally biased region" description="Polar residues" evidence="3">
    <location>
        <begin position="517"/>
        <end position="526"/>
    </location>
</feature>
<feature type="compositionally biased region" description="Polar residues" evidence="3">
    <location>
        <begin position="133"/>
        <end position="142"/>
    </location>
</feature>
<dbReference type="Pfam" id="PF24681">
    <property type="entry name" value="Kelch_KLHDC2_KLHL20_DRC7"/>
    <property type="match status" value="1"/>
</dbReference>
<dbReference type="AlphaFoldDB" id="A0AAD9DBY7"/>
<dbReference type="InterPro" id="IPR011043">
    <property type="entry name" value="Gal_Oxase/kelch_b-propeller"/>
</dbReference>
<name>A0AAD9DBY7_9STRA</name>
<feature type="region of interest" description="Disordered" evidence="3">
    <location>
        <begin position="510"/>
        <end position="530"/>
    </location>
</feature>
<dbReference type="SUPFAM" id="SSF50965">
    <property type="entry name" value="Galactose oxidase, central domain"/>
    <property type="match status" value="1"/>
</dbReference>
<dbReference type="SUPFAM" id="SSF117281">
    <property type="entry name" value="Kelch motif"/>
    <property type="match status" value="1"/>
</dbReference>
<feature type="compositionally biased region" description="Polar residues" evidence="3">
    <location>
        <begin position="110"/>
        <end position="125"/>
    </location>
</feature>
<keyword evidence="5" id="KW-1185">Reference proteome</keyword>
<comment type="caution">
    <text evidence="4">The sequence shown here is derived from an EMBL/GenBank/DDBJ whole genome shotgun (WGS) entry which is preliminary data.</text>
</comment>
<proteinExistence type="predicted"/>
<accession>A0AAD9DBY7</accession>
<gene>
    <name evidence="4" type="ORF">QTG54_007469</name>
</gene>
<dbReference type="InterPro" id="IPR015915">
    <property type="entry name" value="Kelch-typ_b-propeller"/>
</dbReference>
<dbReference type="Gene3D" id="2.120.10.80">
    <property type="entry name" value="Kelch-type beta propeller"/>
    <property type="match status" value="2"/>
</dbReference>
<keyword evidence="1" id="KW-0880">Kelch repeat</keyword>
<reference evidence="4" key="1">
    <citation type="submission" date="2023-06" db="EMBL/GenBank/DDBJ databases">
        <title>Survivors Of The Sea: Transcriptome response of Skeletonema marinoi to long-term dormancy.</title>
        <authorList>
            <person name="Pinder M.I.M."/>
            <person name="Kourtchenko O."/>
            <person name="Robertson E.K."/>
            <person name="Larsson T."/>
            <person name="Maumus F."/>
            <person name="Osuna-Cruz C.M."/>
            <person name="Vancaester E."/>
            <person name="Stenow R."/>
            <person name="Vandepoele K."/>
            <person name="Ploug H."/>
            <person name="Bruchert V."/>
            <person name="Godhe A."/>
            <person name="Topel M."/>
        </authorList>
    </citation>
    <scope>NUCLEOTIDE SEQUENCE</scope>
    <source>
        <strain evidence="4">R05AC</strain>
    </source>
</reference>
<feature type="region of interest" description="Disordered" evidence="3">
    <location>
        <begin position="71"/>
        <end position="172"/>
    </location>
</feature>